<reference evidence="1" key="1">
    <citation type="submission" date="2019-03" db="EMBL/GenBank/DDBJ databases">
        <authorList>
            <person name="Mank J."/>
            <person name="Almeida P."/>
        </authorList>
    </citation>
    <scope>NUCLEOTIDE SEQUENCE</scope>
    <source>
        <strain evidence="1">78183</strain>
    </source>
</reference>
<sequence>MCSFCILKSFSGICGQMVYYAHGKIVEEMGGEWAFCISIQLIFCVEIYSLPVCLFDRFATFCLEHGELKLQAYLRGLLKLPERLVSC</sequence>
<organism evidence="1">
    <name type="scientific">Salix viminalis</name>
    <name type="common">Common osier</name>
    <name type="synonym">Basket willow</name>
    <dbReference type="NCBI Taxonomy" id="40686"/>
    <lineage>
        <taxon>Eukaryota</taxon>
        <taxon>Viridiplantae</taxon>
        <taxon>Streptophyta</taxon>
        <taxon>Embryophyta</taxon>
        <taxon>Tracheophyta</taxon>
        <taxon>Spermatophyta</taxon>
        <taxon>Magnoliopsida</taxon>
        <taxon>eudicotyledons</taxon>
        <taxon>Gunneridae</taxon>
        <taxon>Pentapetalae</taxon>
        <taxon>rosids</taxon>
        <taxon>fabids</taxon>
        <taxon>Malpighiales</taxon>
        <taxon>Salicaceae</taxon>
        <taxon>Saliceae</taxon>
        <taxon>Salix</taxon>
    </lineage>
</organism>
<dbReference type="AlphaFoldDB" id="A0A6N2MJD4"/>
<accession>A0A6N2MJD4</accession>
<name>A0A6N2MJD4_SALVM</name>
<dbReference type="EMBL" id="CAADRP010001818">
    <property type="protein sequence ID" value="VFU53334.1"/>
    <property type="molecule type" value="Genomic_DNA"/>
</dbReference>
<gene>
    <name evidence="1" type="ORF">SVIM_LOCUS370127</name>
</gene>
<proteinExistence type="predicted"/>
<protein>
    <submittedName>
        <fullName evidence="1">Uncharacterized protein</fullName>
    </submittedName>
</protein>
<evidence type="ECO:0000313" key="1">
    <source>
        <dbReference type="EMBL" id="VFU53334.1"/>
    </source>
</evidence>